<dbReference type="AlphaFoldDB" id="A0A9N9IBF9"/>
<gene>
    <name evidence="1" type="ORF">FMOSSE_LOCUS15531</name>
</gene>
<sequence>NKAIFSWAKEYNKITKTESDDNIIQYITFFNSLDNKNLCEIGVYLCTGFCLL</sequence>
<dbReference type="EMBL" id="CAJVPP010016143">
    <property type="protein sequence ID" value="CAG8728712.1"/>
    <property type="molecule type" value="Genomic_DNA"/>
</dbReference>
<reference evidence="1" key="1">
    <citation type="submission" date="2021-06" db="EMBL/GenBank/DDBJ databases">
        <authorList>
            <person name="Kallberg Y."/>
            <person name="Tangrot J."/>
            <person name="Rosling A."/>
        </authorList>
    </citation>
    <scope>NUCLEOTIDE SEQUENCE</scope>
    <source>
        <strain evidence="1">87-6 pot B 2015</strain>
    </source>
</reference>
<feature type="non-terminal residue" evidence="1">
    <location>
        <position position="1"/>
    </location>
</feature>
<dbReference type="Proteomes" id="UP000789375">
    <property type="component" value="Unassembled WGS sequence"/>
</dbReference>
<feature type="non-terminal residue" evidence="1">
    <location>
        <position position="52"/>
    </location>
</feature>
<comment type="caution">
    <text evidence="1">The sequence shown here is derived from an EMBL/GenBank/DDBJ whole genome shotgun (WGS) entry which is preliminary data.</text>
</comment>
<evidence type="ECO:0000313" key="2">
    <source>
        <dbReference type="Proteomes" id="UP000789375"/>
    </source>
</evidence>
<accession>A0A9N9IBF9</accession>
<evidence type="ECO:0000313" key="1">
    <source>
        <dbReference type="EMBL" id="CAG8728712.1"/>
    </source>
</evidence>
<organism evidence="1 2">
    <name type="scientific">Funneliformis mosseae</name>
    <name type="common">Endomycorrhizal fungus</name>
    <name type="synonym">Glomus mosseae</name>
    <dbReference type="NCBI Taxonomy" id="27381"/>
    <lineage>
        <taxon>Eukaryota</taxon>
        <taxon>Fungi</taxon>
        <taxon>Fungi incertae sedis</taxon>
        <taxon>Mucoromycota</taxon>
        <taxon>Glomeromycotina</taxon>
        <taxon>Glomeromycetes</taxon>
        <taxon>Glomerales</taxon>
        <taxon>Glomeraceae</taxon>
        <taxon>Funneliformis</taxon>
    </lineage>
</organism>
<name>A0A9N9IBF9_FUNMO</name>
<protein>
    <submittedName>
        <fullName evidence="1">2002_t:CDS:1</fullName>
    </submittedName>
</protein>
<proteinExistence type="predicted"/>
<keyword evidence="2" id="KW-1185">Reference proteome</keyword>